<dbReference type="Pfam" id="PF00355">
    <property type="entry name" value="Rieske"/>
    <property type="match status" value="1"/>
</dbReference>
<dbReference type="EMBL" id="JAKZMO010000003">
    <property type="protein sequence ID" value="MDG5481958.1"/>
    <property type="molecule type" value="Genomic_DNA"/>
</dbReference>
<gene>
    <name evidence="8" type="ORF">MNO81_04010</name>
</gene>
<keyword evidence="4" id="KW-0411">Iron-sulfur</keyword>
<reference evidence="8" key="1">
    <citation type="journal article" date="2023" name="Environ. Microbiol.">
        <title>The 2-methylpropene degradation pathway in Mycobacteriaceae family strains.</title>
        <authorList>
            <person name="Helbich S."/>
            <person name="Barrantes I."/>
            <person name="Dos Anjos Borges L.G."/>
            <person name="Pieper D.H."/>
            <person name="Vainshtein Y."/>
            <person name="Sohn K."/>
            <person name="Engesser K.H."/>
        </authorList>
    </citation>
    <scope>NUCLEOTIDE SEQUENCE</scope>
    <source>
        <strain evidence="8">IBE100</strain>
    </source>
</reference>
<keyword evidence="2" id="KW-0479">Metal-binding</keyword>
<comment type="similarity">
    <text evidence="6">Belongs to the bacterial ring-hydroxylating dioxygenase ferredoxin component family.</text>
</comment>
<dbReference type="Gene3D" id="2.102.10.10">
    <property type="entry name" value="Rieske [2Fe-2S] iron-sulphur domain"/>
    <property type="match status" value="1"/>
</dbReference>
<dbReference type="InterPro" id="IPR017941">
    <property type="entry name" value="Rieske_2Fe-2S"/>
</dbReference>
<dbReference type="SUPFAM" id="SSF50022">
    <property type="entry name" value="ISP domain"/>
    <property type="match status" value="1"/>
</dbReference>
<organism evidence="8 9">
    <name type="scientific">Mycolicibacterium gadium</name>
    <name type="common">Mycobacterium gadium</name>
    <dbReference type="NCBI Taxonomy" id="1794"/>
    <lineage>
        <taxon>Bacteria</taxon>
        <taxon>Bacillati</taxon>
        <taxon>Actinomycetota</taxon>
        <taxon>Actinomycetes</taxon>
        <taxon>Mycobacteriales</taxon>
        <taxon>Mycobacteriaceae</taxon>
        <taxon>Mycolicibacterium</taxon>
    </lineage>
</organism>
<evidence type="ECO:0000256" key="3">
    <source>
        <dbReference type="ARBA" id="ARBA00023004"/>
    </source>
</evidence>
<feature type="domain" description="Rieske" evidence="7">
    <location>
        <begin position="10"/>
        <end position="104"/>
    </location>
</feature>
<dbReference type="InterPro" id="IPR036922">
    <property type="entry name" value="Rieske_2Fe-2S_sf"/>
</dbReference>
<dbReference type="PROSITE" id="PS51296">
    <property type="entry name" value="RIESKE"/>
    <property type="match status" value="1"/>
</dbReference>
<dbReference type="PANTHER" id="PTHR21496">
    <property type="entry name" value="FERREDOXIN-RELATED"/>
    <property type="match status" value="1"/>
</dbReference>
<dbReference type="PANTHER" id="PTHR21496:SF0">
    <property type="entry name" value="RIESKE DOMAIN-CONTAINING PROTEIN"/>
    <property type="match status" value="1"/>
</dbReference>
<evidence type="ECO:0000256" key="6">
    <source>
        <dbReference type="ARBA" id="ARBA00038001"/>
    </source>
</evidence>
<dbReference type="RefSeq" id="WP_278219884.1">
    <property type="nucleotide sequence ID" value="NZ_JAKZMO010000003.1"/>
</dbReference>
<dbReference type="Proteomes" id="UP001154266">
    <property type="component" value="Unassembled WGS sequence"/>
</dbReference>
<keyword evidence="9" id="KW-1185">Reference proteome</keyword>
<protein>
    <submittedName>
        <fullName evidence="8">Rieske 2Fe-2S domain-containing protein</fullName>
    </submittedName>
</protein>
<sequence length="113" mass="12490">MSESDDEGYVELVDAEELWDGEMEAFDIGDAEVLLLKVAGQIRAYDGICPHQSMSLVEGELENGVVTCRAHEWQFNALTGEGVNPRDTCLTPHDVRVVDGVVQVRLRARAHAH</sequence>
<comment type="cofactor">
    <cofactor evidence="5">
        <name>[2Fe-2S] cluster</name>
        <dbReference type="ChEBI" id="CHEBI:190135"/>
    </cofactor>
</comment>
<evidence type="ECO:0000256" key="5">
    <source>
        <dbReference type="ARBA" id="ARBA00034078"/>
    </source>
</evidence>
<comment type="caution">
    <text evidence="8">The sequence shown here is derived from an EMBL/GenBank/DDBJ whole genome shotgun (WGS) entry which is preliminary data.</text>
</comment>
<accession>A0ABT6GKQ1</accession>
<name>A0ABT6GKQ1_MYCGU</name>
<keyword evidence="3" id="KW-0408">Iron</keyword>
<evidence type="ECO:0000313" key="8">
    <source>
        <dbReference type="EMBL" id="MDG5481958.1"/>
    </source>
</evidence>
<evidence type="ECO:0000256" key="2">
    <source>
        <dbReference type="ARBA" id="ARBA00022723"/>
    </source>
</evidence>
<evidence type="ECO:0000256" key="4">
    <source>
        <dbReference type="ARBA" id="ARBA00023014"/>
    </source>
</evidence>
<evidence type="ECO:0000256" key="1">
    <source>
        <dbReference type="ARBA" id="ARBA00022714"/>
    </source>
</evidence>
<evidence type="ECO:0000259" key="7">
    <source>
        <dbReference type="PROSITE" id="PS51296"/>
    </source>
</evidence>
<keyword evidence="1" id="KW-0001">2Fe-2S</keyword>
<evidence type="ECO:0000313" key="9">
    <source>
        <dbReference type="Proteomes" id="UP001154266"/>
    </source>
</evidence>
<proteinExistence type="inferred from homology"/>